<dbReference type="Gene3D" id="1.10.510.10">
    <property type="entry name" value="Transferase(Phosphotransferase) domain 1"/>
    <property type="match status" value="2"/>
</dbReference>
<evidence type="ECO:0000256" key="3">
    <source>
        <dbReference type="ARBA" id="ARBA00022777"/>
    </source>
</evidence>
<dbReference type="SUPFAM" id="SSF55550">
    <property type="entry name" value="SH2 domain"/>
    <property type="match status" value="2"/>
</dbReference>
<dbReference type="InterPro" id="IPR000980">
    <property type="entry name" value="SH2"/>
</dbReference>
<name>A0ABY7G2U7_MYAAR</name>
<dbReference type="InterPro" id="IPR020635">
    <property type="entry name" value="Tyr_kinase_cat_dom"/>
</dbReference>
<feature type="compositionally biased region" description="Polar residues" evidence="10">
    <location>
        <begin position="700"/>
        <end position="850"/>
    </location>
</feature>
<keyword evidence="3 9" id="KW-0418">Kinase</keyword>
<reference evidence="13" key="1">
    <citation type="submission" date="2022-11" db="EMBL/GenBank/DDBJ databases">
        <title>Centuries of genome instability and evolution in soft-shell clam transmissible cancer (bioRxiv).</title>
        <authorList>
            <person name="Hart S.F.M."/>
            <person name="Yonemitsu M.A."/>
            <person name="Giersch R.M."/>
            <person name="Beal B.F."/>
            <person name="Arriagada G."/>
            <person name="Davis B.W."/>
            <person name="Ostrander E.A."/>
            <person name="Goff S.P."/>
            <person name="Metzger M.J."/>
        </authorList>
    </citation>
    <scope>NUCLEOTIDE SEQUENCE</scope>
    <source>
        <strain evidence="13">MELC-2E11</strain>
        <tissue evidence="13">Siphon/mantle</tissue>
    </source>
</reference>
<dbReference type="Gene3D" id="3.30.505.10">
    <property type="entry name" value="SH2 domain"/>
    <property type="match status" value="2"/>
</dbReference>
<feature type="domain" description="SH2" evidence="11">
    <location>
        <begin position="209"/>
        <end position="270"/>
    </location>
</feature>
<dbReference type="InterPro" id="IPR008266">
    <property type="entry name" value="Tyr_kinase_AS"/>
</dbReference>
<feature type="domain" description="SH2" evidence="11">
    <location>
        <begin position="55"/>
        <end position="111"/>
    </location>
</feature>
<dbReference type="PROSITE" id="PS50297">
    <property type="entry name" value="ANK_REP_REGION"/>
    <property type="match status" value="1"/>
</dbReference>
<dbReference type="InterPro" id="IPR036860">
    <property type="entry name" value="SH2_dom_sf"/>
</dbReference>
<gene>
    <name evidence="13" type="ORF">MAR_014449</name>
</gene>
<dbReference type="SMART" id="SM00219">
    <property type="entry name" value="TyrKc"/>
    <property type="match status" value="1"/>
</dbReference>
<keyword evidence="5 9" id="KW-0829">Tyrosine-protein kinase</keyword>
<accession>A0ABY7G2U7</accession>
<evidence type="ECO:0000256" key="7">
    <source>
        <dbReference type="PROSITE-ProRule" id="PRU00023"/>
    </source>
</evidence>
<protein>
    <recommendedName>
        <fullName evidence="9">Tyrosine-protein kinase</fullName>
        <ecNumber evidence="9">2.7.10.2</ecNumber>
    </recommendedName>
</protein>
<dbReference type="PROSITE" id="PS00109">
    <property type="entry name" value="PROTEIN_KINASE_TYR"/>
    <property type="match status" value="1"/>
</dbReference>
<evidence type="ECO:0000256" key="5">
    <source>
        <dbReference type="ARBA" id="ARBA00023137"/>
    </source>
</evidence>
<dbReference type="EMBL" id="CP111026">
    <property type="protein sequence ID" value="WAR28745.1"/>
    <property type="molecule type" value="Genomic_DNA"/>
</dbReference>
<dbReference type="InterPro" id="IPR011009">
    <property type="entry name" value="Kinase-like_dom_sf"/>
</dbReference>
<dbReference type="PROSITE" id="PS50011">
    <property type="entry name" value="PROTEIN_KINASE_DOM"/>
    <property type="match status" value="1"/>
</dbReference>
<dbReference type="SMART" id="SM00248">
    <property type="entry name" value="ANK"/>
    <property type="match status" value="2"/>
</dbReference>
<sequence>MMENDTDDDQFDSIYANEETTELINVKERLQSYSLEELLKEDREKVKEKEKEKQYYHGRITRDVAEDILKKELGKVGNKDGLFLVRESSFSCSSFVLSLYSKGVFYHFQINMKCCKGNKAGIISILINEGQADVNMRNPKSGWTPMHQAAYKGHLECIKILLDFHSPYFARADDGVTPLDLTENYEHKHCFDELDKFEPSNIVTHKKDWFHPEIDRVGAQKILELKGLREGLFLVRSSKKNPDWQVLTLCHEQKVFNYQIKTKESNHQQFPMLSTPALPPRPDDMTPRPPSAGDAEYSQSVKRTSQQQARTPPTSPKLKTPPPPPNHVFHKTSINNQEDFLKEARTMQQLKHECIVNFIGISETDNHELLLVEEFIEKGSMLDYLLDHHDKINKDNLYLWAAQIALGMTYLEQQKMVHRDLAARNILLQNEKRAKISDFGLLRAVGSNIDYYKAIHVIQFIEEGKRLDKPEKCPVVAYQQMLQCWEKEPKKRPSFKMLNSHFTEESEYACTLNETYSAQRQQSLNETHSDQRQQTLNETYSAQRQQTLNETHSDQRQQSLNETHSDQRQQSLNDTYSAQRQQTLNETHSDQRQQTLNETHSDQRQQSLNETYSAHKHHQLNETHSEQRQQTLNETHGDQRQQSLNETHSGQSQQILNETHSAPKQQTLNERHSDQRQQTLKETLSAHKHQQLNETHSDQRQQSLNETHSDQRQQSLNETHSAHQDQQLNETHSDQRQQSLNETYSDQRQQSLNETHSDQMQQTLNETHSDQRQQTLNETHSDQKQQTLNETYNTQRQQSLSETHSAQRQQTLNETHSAQRQQTLNETHNAQRQQSLNETHSDQRQQSLNETHSDQRQ</sequence>
<feature type="compositionally biased region" description="Polar residues" evidence="10">
    <location>
        <begin position="297"/>
        <end position="310"/>
    </location>
</feature>
<dbReference type="PROSITE" id="PS50088">
    <property type="entry name" value="ANK_REPEAT"/>
    <property type="match status" value="1"/>
</dbReference>
<evidence type="ECO:0000256" key="8">
    <source>
        <dbReference type="PROSITE-ProRule" id="PRU00191"/>
    </source>
</evidence>
<keyword evidence="1 9" id="KW-0808">Transferase</keyword>
<dbReference type="InterPro" id="IPR050198">
    <property type="entry name" value="Non-receptor_tyrosine_kinases"/>
</dbReference>
<dbReference type="EC" id="2.7.10.2" evidence="9"/>
<evidence type="ECO:0000313" key="14">
    <source>
        <dbReference type="Proteomes" id="UP001164746"/>
    </source>
</evidence>
<feature type="region of interest" description="Disordered" evidence="10">
    <location>
        <begin position="543"/>
        <end position="653"/>
    </location>
</feature>
<dbReference type="InterPro" id="IPR000719">
    <property type="entry name" value="Prot_kinase_dom"/>
</dbReference>
<evidence type="ECO:0000259" key="11">
    <source>
        <dbReference type="PROSITE" id="PS50001"/>
    </source>
</evidence>
<keyword evidence="8" id="KW-0727">SH2 domain</keyword>
<dbReference type="PROSITE" id="PS50001">
    <property type="entry name" value="SH2"/>
    <property type="match status" value="2"/>
</dbReference>
<keyword evidence="2 9" id="KW-0547">Nucleotide-binding</keyword>
<dbReference type="Pfam" id="PF13637">
    <property type="entry name" value="Ank_4"/>
    <property type="match status" value="1"/>
</dbReference>
<proteinExistence type="inferred from homology"/>
<dbReference type="SUPFAM" id="SSF56112">
    <property type="entry name" value="Protein kinase-like (PK-like)"/>
    <property type="match status" value="1"/>
</dbReference>
<dbReference type="Pfam" id="PF00017">
    <property type="entry name" value="SH2"/>
    <property type="match status" value="2"/>
</dbReference>
<evidence type="ECO:0000256" key="1">
    <source>
        <dbReference type="ARBA" id="ARBA00022679"/>
    </source>
</evidence>
<dbReference type="Gene3D" id="1.25.40.20">
    <property type="entry name" value="Ankyrin repeat-containing domain"/>
    <property type="match status" value="1"/>
</dbReference>
<feature type="domain" description="Protein kinase" evidence="12">
    <location>
        <begin position="286"/>
        <end position="620"/>
    </location>
</feature>
<evidence type="ECO:0000256" key="9">
    <source>
        <dbReference type="RuleBase" id="RU362096"/>
    </source>
</evidence>
<feature type="repeat" description="ANK" evidence="7">
    <location>
        <begin position="141"/>
        <end position="163"/>
    </location>
</feature>
<comment type="catalytic activity">
    <reaction evidence="6 9">
        <text>L-tyrosyl-[protein] + ATP = O-phospho-L-tyrosyl-[protein] + ADP + H(+)</text>
        <dbReference type="Rhea" id="RHEA:10596"/>
        <dbReference type="Rhea" id="RHEA-COMP:10136"/>
        <dbReference type="Rhea" id="RHEA-COMP:20101"/>
        <dbReference type="ChEBI" id="CHEBI:15378"/>
        <dbReference type="ChEBI" id="CHEBI:30616"/>
        <dbReference type="ChEBI" id="CHEBI:46858"/>
        <dbReference type="ChEBI" id="CHEBI:61978"/>
        <dbReference type="ChEBI" id="CHEBI:456216"/>
        <dbReference type="EC" id="2.7.10.2"/>
    </reaction>
</comment>
<dbReference type="Pfam" id="PF07714">
    <property type="entry name" value="PK_Tyr_Ser-Thr"/>
    <property type="match status" value="1"/>
</dbReference>
<comment type="similarity">
    <text evidence="9">Belongs to the protein kinase superfamily. Tyr protein kinase family.</text>
</comment>
<feature type="compositionally biased region" description="Polar residues" evidence="10">
    <location>
        <begin position="543"/>
        <end position="612"/>
    </location>
</feature>
<dbReference type="PANTHER" id="PTHR24418">
    <property type="entry name" value="TYROSINE-PROTEIN KINASE"/>
    <property type="match status" value="1"/>
</dbReference>
<feature type="region of interest" description="Disordered" evidence="10">
    <location>
        <begin position="266"/>
        <end position="327"/>
    </location>
</feature>
<feature type="compositionally biased region" description="Polar residues" evidence="10">
    <location>
        <begin position="628"/>
        <end position="653"/>
    </location>
</feature>
<dbReference type="InterPro" id="IPR001245">
    <property type="entry name" value="Ser-Thr/Tyr_kinase_cat_dom"/>
</dbReference>
<keyword evidence="14" id="KW-1185">Reference proteome</keyword>
<evidence type="ECO:0000256" key="10">
    <source>
        <dbReference type="SAM" id="MobiDB-lite"/>
    </source>
</evidence>
<organism evidence="13 14">
    <name type="scientific">Mya arenaria</name>
    <name type="common">Soft-shell clam</name>
    <dbReference type="NCBI Taxonomy" id="6604"/>
    <lineage>
        <taxon>Eukaryota</taxon>
        <taxon>Metazoa</taxon>
        <taxon>Spiralia</taxon>
        <taxon>Lophotrochozoa</taxon>
        <taxon>Mollusca</taxon>
        <taxon>Bivalvia</taxon>
        <taxon>Autobranchia</taxon>
        <taxon>Heteroconchia</taxon>
        <taxon>Euheterodonta</taxon>
        <taxon>Imparidentia</taxon>
        <taxon>Neoheterodontei</taxon>
        <taxon>Myida</taxon>
        <taxon>Myoidea</taxon>
        <taxon>Myidae</taxon>
        <taxon>Mya</taxon>
    </lineage>
</organism>
<dbReference type="SMART" id="SM00252">
    <property type="entry name" value="SH2"/>
    <property type="match status" value="2"/>
</dbReference>
<evidence type="ECO:0000256" key="2">
    <source>
        <dbReference type="ARBA" id="ARBA00022741"/>
    </source>
</evidence>
<evidence type="ECO:0000259" key="12">
    <source>
        <dbReference type="PROSITE" id="PS50011"/>
    </source>
</evidence>
<dbReference type="InterPro" id="IPR002110">
    <property type="entry name" value="Ankyrin_rpt"/>
</dbReference>
<feature type="region of interest" description="Disordered" evidence="10">
    <location>
        <begin position="686"/>
        <end position="857"/>
    </location>
</feature>
<keyword evidence="7" id="KW-0040">ANK repeat</keyword>
<evidence type="ECO:0000256" key="4">
    <source>
        <dbReference type="ARBA" id="ARBA00022840"/>
    </source>
</evidence>
<keyword evidence="4 9" id="KW-0067">ATP-binding</keyword>
<dbReference type="InterPro" id="IPR036770">
    <property type="entry name" value="Ankyrin_rpt-contain_sf"/>
</dbReference>
<evidence type="ECO:0000256" key="6">
    <source>
        <dbReference type="ARBA" id="ARBA00051245"/>
    </source>
</evidence>
<dbReference type="SUPFAM" id="SSF48403">
    <property type="entry name" value="Ankyrin repeat"/>
    <property type="match status" value="1"/>
</dbReference>
<evidence type="ECO:0000313" key="13">
    <source>
        <dbReference type="EMBL" id="WAR28745.1"/>
    </source>
</evidence>
<feature type="compositionally biased region" description="Pro residues" evidence="10">
    <location>
        <begin position="313"/>
        <end position="326"/>
    </location>
</feature>
<dbReference type="Proteomes" id="UP001164746">
    <property type="component" value="Chromosome 15"/>
</dbReference>